<dbReference type="NCBIfam" id="TIGR04256">
    <property type="entry name" value="GxxExxY"/>
    <property type="match status" value="1"/>
</dbReference>
<evidence type="ECO:0000313" key="2">
    <source>
        <dbReference type="Proteomes" id="UP000555103"/>
    </source>
</evidence>
<dbReference type="Proteomes" id="UP000555103">
    <property type="component" value="Unassembled WGS sequence"/>
</dbReference>
<sequence>MTTNELIMAVVNAGSKVHKACGVGLSHNVYEECIVYELSKIGIKAERQKQVSLKYEKLEFSDAFTVDILVENKLLVGLKPVNVSPEAYSLFVEGYMKHCSSSVGLVLDFYVVNFRSGVKIIEKSAFKPIAHPLIYTEYQYGNKRNKK</sequence>
<keyword evidence="2" id="KW-1185">Reference proteome</keyword>
<dbReference type="EMBL" id="JACIEP010000001">
    <property type="protein sequence ID" value="MBB4034478.1"/>
    <property type="molecule type" value="Genomic_DNA"/>
</dbReference>
<organism evidence="1 2">
    <name type="scientific">Dysgonomonas hofstadii</name>
    <dbReference type="NCBI Taxonomy" id="637886"/>
    <lineage>
        <taxon>Bacteria</taxon>
        <taxon>Pseudomonadati</taxon>
        <taxon>Bacteroidota</taxon>
        <taxon>Bacteroidia</taxon>
        <taxon>Bacteroidales</taxon>
        <taxon>Dysgonomonadaceae</taxon>
        <taxon>Dysgonomonas</taxon>
    </lineage>
</organism>
<proteinExistence type="predicted"/>
<reference evidence="1 2" key="1">
    <citation type="submission" date="2020-08" db="EMBL/GenBank/DDBJ databases">
        <title>Genomic Encyclopedia of Type Strains, Phase IV (KMG-IV): sequencing the most valuable type-strain genomes for metagenomic binning, comparative biology and taxonomic classification.</title>
        <authorList>
            <person name="Goeker M."/>
        </authorList>
    </citation>
    <scope>NUCLEOTIDE SEQUENCE [LARGE SCALE GENOMIC DNA]</scope>
    <source>
        <strain evidence="1 2">DSM 104969</strain>
    </source>
</reference>
<comment type="caution">
    <text evidence="1">The sequence shown here is derived from an EMBL/GenBank/DDBJ whole genome shotgun (WGS) entry which is preliminary data.</text>
</comment>
<evidence type="ECO:0000313" key="1">
    <source>
        <dbReference type="EMBL" id="MBB4034478.1"/>
    </source>
</evidence>
<gene>
    <name evidence="1" type="ORF">GGR21_000363</name>
</gene>
<dbReference type="AlphaFoldDB" id="A0A840CKC0"/>
<protein>
    <submittedName>
        <fullName evidence="1">GxxExxY protein</fullName>
    </submittedName>
</protein>
<dbReference type="Pfam" id="PF13366">
    <property type="entry name" value="PDDEXK_3"/>
    <property type="match status" value="1"/>
</dbReference>
<name>A0A840CKC0_9BACT</name>
<dbReference type="InterPro" id="IPR026350">
    <property type="entry name" value="GxxExxY"/>
</dbReference>
<accession>A0A840CKC0</accession>